<proteinExistence type="predicted"/>
<dbReference type="InterPro" id="IPR031875">
    <property type="entry name" value="RecA_dep_nuc"/>
</dbReference>
<dbReference type="RefSeq" id="WP_005310235.1">
    <property type="nucleotide sequence ID" value="NZ_CP038102.1"/>
</dbReference>
<dbReference type="Pfam" id="PF16786">
    <property type="entry name" value="RecA_dep_nuc"/>
    <property type="match status" value="1"/>
</dbReference>
<dbReference type="EMBL" id="KJ626178">
    <property type="protein sequence ID" value="AIZ49584.1"/>
    <property type="molecule type" value="Genomic_DNA"/>
</dbReference>
<reference evidence="1" key="1">
    <citation type="submission" date="2014-03" db="EMBL/GenBank/DDBJ databases">
        <authorList>
            <person name="Emond-Rheault J.-G."/>
            <person name="Trudel M.V."/>
            <person name="Vincent A.T."/>
            <person name="Brochu F."/>
            <person name="Boyle B."/>
            <person name="Tanaka K.H."/>
            <person name="Attere S.A."/>
            <person name="Jubinville E."/>
            <person name="Frenette M."/>
            <person name="Derome N."/>
            <person name="Charette S.J."/>
        </authorList>
    </citation>
    <scope>NUCLEOTIDE SEQUENCE</scope>
    <source>
        <strain evidence="1">01-B526</strain>
    </source>
</reference>
<dbReference type="Gene3D" id="3.30.40.190">
    <property type="match status" value="1"/>
</dbReference>
<accession>A0A0A7KTJ5</accession>
<name>A0A0A7KTJ5_AERSS</name>
<protein>
    <submittedName>
        <fullName evidence="1">Putative phage protein</fullName>
    </submittedName>
</protein>
<evidence type="ECO:0000313" key="1">
    <source>
        <dbReference type="EMBL" id="AIZ49584.1"/>
    </source>
</evidence>
<reference evidence="1" key="2">
    <citation type="journal article" date="2015" name="Vet. Microbiol.">
        <title>Variants of a genomic island in Aeromonas salmonicida subsp. salmonicida link isolates with their geographical origins.</title>
        <authorList>
            <person name="Emond-Rheault J.G."/>
            <person name="Vincent A.T."/>
            <person name="Trudel M.V."/>
            <person name="Brochu F."/>
            <person name="Boyle B."/>
            <person name="Tanaka K.H."/>
            <person name="Attere S.A."/>
            <person name="Jubinville E."/>
            <person name="Loch T.P."/>
            <person name="Winters A.D."/>
            <person name="Faisal M."/>
            <person name="Frenette M."/>
            <person name="Derome N."/>
            <person name="Charette S.J."/>
        </authorList>
    </citation>
    <scope>NUCLEOTIDE SEQUENCE</scope>
    <source>
        <strain evidence="1">01-B526</strain>
    </source>
</reference>
<organism evidence="1">
    <name type="scientific">Aeromonas salmonicida subsp. salmonicida</name>
    <dbReference type="NCBI Taxonomy" id="29491"/>
    <lineage>
        <taxon>Bacteria</taxon>
        <taxon>Pseudomonadati</taxon>
        <taxon>Pseudomonadota</taxon>
        <taxon>Gammaproteobacteria</taxon>
        <taxon>Aeromonadales</taxon>
        <taxon>Aeromonadaceae</taxon>
        <taxon>Aeromonas</taxon>
    </lineage>
</organism>
<dbReference type="AlphaFoldDB" id="A0A0A7KTJ5"/>
<sequence>MSKTKADKQWLDDVSSLCCIACRNAGLGPSLAEIHHVRSGSGMAQRAEHTRVLPLCPRHHRACYPTGFHAAPKSWQAEHGSEETLLEQIAREVAELRKNTIGRAA</sequence>